<protein>
    <submittedName>
        <fullName evidence="1">Uncharacterized protein</fullName>
    </submittedName>
</protein>
<dbReference type="RefSeq" id="WP_147663351.1">
    <property type="nucleotide sequence ID" value="NZ_CP042905.2"/>
</dbReference>
<evidence type="ECO:0000313" key="2">
    <source>
        <dbReference type="Proteomes" id="UP000321408"/>
    </source>
</evidence>
<dbReference type="GeneID" id="41330293"/>
<reference evidence="1 2" key="1">
    <citation type="journal article" date="2020" name="Nature">
        <title>Isolation of an archaeon at the prokaryote-eukaryote interface.</title>
        <authorList>
            <person name="Imachi H."/>
            <person name="Nobu M.K."/>
            <person name="Nakahara N."/>
            <person name="Morono Y."/>
            <person name="Ogawara M."/>
            <person name="Takaki Y."/>
            <person name="Takano Y."/>
            <person name="Uematsu K."/>
            <person name="Ikuta T."/>
            <person name="Ito M."/>
            <person name="Matsui Y."/>
            <person name="Miyazaki M."/>
            <person name="Murata K."/>
            <person name="Saito Y."/>
            <person name="Sakai S."/>
            <person name="Song C."/>
            <person name="Tasumi E."/>
            <person name="Yamanaka Y."/>
            <person name="Yamaguchi T."/>
            <person name="Kamagata Y."/>
            <person name="Tamaki H."/>
            <person name="Takai K."/>
        </authorList>
    </citation>
    <scope>NUCLEOTIDE SEQUENCE [LARGE SCALE GENOMIC DNA]</scope>
    <source>
        <strain evidence="1 2">MK-D1</strain>
    </source>
</reference>
<evidence type="ECO:0000313" key="1">
    <source>
        <dbReference type="EMBL" id="QEE16475.1"/>
    </source>
</evidence>
<accession>A0A5B9DBW6</accession>
<keyword evidence="2" id="KW-1185">Reference proteome</keyword>
<proteinExistence type="predicted"/>
<sequence>MLQKNWKYLNIENQIVINKISNIYSSDKKFIKKEGNLDEGRIEFKSVQISDDVWGADSDITIEWKKLEASHFHLGKIVNESIQNYALINVTTSKIEKSLWHLSHEMTIWYGNRQQMNRRRYFVSKVIHATFFCELTQRLFHIHANCLANAFDYYKEAILNFINSIQCHAN</sequence>
<dbReference type="AlphaFoldDB" id="A0A5B9DBW6"/>
<dbReference type="EMBL" id="CP042905">
    <property type="protein sequence ID" value="QEE16475.1"/>
    <property type="molecule type" value="Genomic_DNA"/>
</dbReference>
<name>A0A5B9DBW6_9ARCH</name>
<gene>
    <name evidence="1" type="ORF">DSAG12_02305</name>
</gene>
<reference evidence="1 2" key="2">
    <citation type="journal article" date="2024" name="Int. J. Syst. Evol. Microbiol.">
        <title>Promethearchaeum syntrophicum gen. nov., sp. nov., an anaerobic, obligately syntrophic archaeon, the first isolate of the lineage 'Asgard' archaea, and proposal of the new archaeal phylum Promethearchaeota phyl. nov. and kingdom Promethearchaeati regn. nov.</title>
        <authorList>
            <person name="Imachi H."/>
            <person name="Nobu M.K."/>
            <person name="Kato S."/>
            <person name="Takaki Y."/>
            <person name="Miyazaki M."/>
            <person name="Miyata M."/>
            <person name="Ogawara M."/>
            <person name="Saito Y."/>
            <person name="Sakai S."/>
            <person name="Tahara Y.O."/>
            <person name="Takano Y."/>
            <person name="Tasumi E."/>
            <person name="Uematsu K."/>
            <person name="Yoshimura T."/>
            <person name="Itoh T."/>
            <person name="Ohkuma M."/>
            <person name="Takai K."/>
        </authorList>
    </citation>
    <scope>NUCLEOTIDE SEQUENCE [LARGE SCALE GENOMIC DNA]</scope>
    <source>
        <strain evidence="1 2">MK-D1</strain>
    </source>
</reference>
<organism evidence="1 2">
    <name type="scientific">Promethearchaeum syntrophicum</name>
    <dbReference type="NCBI Taxonomy" id="2594042"/>
    <lineage>
        <taxon>Archaea</taxon>
        <taxon>Promethearchaeati</taxon>
        <taxon>Promethearchaeota</taxon>
        <taxon>Promethearchaeia</taxon>
        <taxon>Promethearchaeales</taxon>
        <taxon>Promethearchaeaceae</taxon>
        <taxon>Promethearchaeum</taxon>
    </lineage>
</organism>
<dbReference type="Proteomes" id="UP000321408">
    <property type="component" value="Chromosome"/>
</dbReference>
<dbReference type="KEGG" id="psyt:DSAG12_02305"/>